<organism evidence="2 3">
    <name type="scientific">Populus tomentosa</name>
    <name type="common">Chinese white poplar</name>
    <dbReference type="NCBI Taxonomy" id="118781"/>
    <lineage>
        <taxon>Eukaryota</taxon>
        <taxon>Viridiplantae</taxon>
        <taxon>Streptophyta</taxon>
        <taxon>Embryophyta</taxon>
        <taxon>Tracheophyta</taxon>
        <taxon>Spermatophyta</taxon>
        <taxon>Magnoliopsida</taxon>
        <taxon>eudicotyledons</taxon>
        <taxon>Gunneridae</taxon>
        <taxon>Pentapetalae</taxon>
        <taxon>rosids</taxon>
        <taxon>fabids</taxon>
        <taxon>Malpighiales</taxon>
        <taxon>Salicaceae</taxon>
        <taxon>Saliceae</taxon>
        <taxon>Populus</taxon>
    </lineage>
</organism>
<comment type="caution">
    <text evidence="2">The sequence shown here is derived from an EMBL/GenBank/DDBJ whole genome shotgun (WGS) entry which is preliminary data.</text>
</comment>
<evidence type="ECO:0000313" key="3">
    <source>
        <dbReference type="Proteomes" id="UP000886885"/>
    </source>
</evidence>
<evidence type="ECO:0000256" key="1">
    <source>
        <dbReference type="SAM" id="Phobius"/>
    </source>
</evidence>
<evidence type="ECO:0000313" key="2">
    <source>
        <dbReference type="EMBL" id="KAG6743138.1"/>
    </source>
</evidence>
<accession>A0A8X7XYJ8</accession>
<sequence length="106" mass="11924">MYSSLQKRVESIHKNLELRNITIGLLRSFQLGARKILQFTIEDLNFAMNPSRTNTSKNHAWNTMNYPVFSLSPSPSAFVIVLLLFVQVPSSVSNSALFADCSPPQH</sequence>
<proteinExistence type="predicted"/>
<dbReference type="Proteomes" id="UP000886885">
    <property type="component" value="Chromosome 17A"/>
</dbReference>
<protein>
    <submittedName>
        <fullName evidence="2">Uncharacterized protein</fullName>
    </submittedName>
</protein>
<name>A0A8X7XYJ8_POPTO</name>
<keyword evidence="1" id="KW-1133">Transmembrane helix</keyword>
<feature type="transmembrane region" description="Helical" evidence="1">
    <location>
        <begin position="66"/>
        <end position="88"/>
    </location>
</feature>
<reference evidence="2" key="1">
    <citation type="journal article" date="2020" name="bioRxiv">
        <title>Hybrid origin of Populus tomentosa Carr. identified through genome sequencing and phylogenomic analysis.</title>
        <authorList>
            <person name="An X."/>
            <person name="Gao K."/>
            <person name="Chen Z."/>
            <person name="Li J."/>
            <person name="Yang X."/>
            <person name="Yang X."/>
            <person name="Zhou J."/>
            <person name="Guo T."/>
            <person name="Zhao T."/>
            <person name="Huang S."/>
            <person name="Miao D."/>
            <person name="Khan W.U."/>
            <person name="Rao P."/>
            <person name="Ye M."/>
            <person name="Lei B."/>
            <person name="Liao W."/>
            <person name="Wang J."/>
            <person name="Ji L."/>
            <person name="Li Y."/>
            <person name="Guo B."/>
            <person name="Mustafa N.S."/>
            <person name="Li S."/>
            <person name="Yun Q."/>
            <person name="Keller S.R."/>
            <person name="Mao J."/>
            <person name="Zhang R."/>
            <person name="Strauss S.H."/>
        </authorList>
    </citation>
    <scope>NUCLEOTIDE SEQUENCE</scope>
    <source>
        <strain evidence="2">GM15</strain>
        <tissue evidence="2">Leaf</tissue>
    </source>
</reference>
<dbReference type="EMBL" id="JAAWWB010000033">
    <property type="protein sequence ID" value="KAG6743138.1"/>
    <property type="molecule type" value="Genomic_DNA"/>
</dbReference>
<dbReference type="AlphaFoldDB" id="A0A8X7XYJ8"/>
<gene>
    <name evidence="2" type="ORF">POTOM_054084</name>
</gene>
<keyword evidence="1" id="KW-0812">Transmembrane</keyword>
<keyword evidence="3" id="KW-1185">Reference proteome</keyword>
<keyword evidence="1" id="KW-0472">Membrane</keyword>